<proteinExistence type="predicted"/>
<evidence type="ECO:0000313" key="1">
    <source>
        <dbReference type="EMBL" id="KAK7498188.1"/>
    </source>
</evidence>
<dbReference type="EMBL" id="JACVVK020000052">
    <property type="protein sequence ID" value="KAK7498188.1"/>
    <property type="molecule type" value="Genomic_DNA"/>
</dbReference>
<name>A0ABD0LFJ0_9CAEN</name>
<reference evidence="1 2" key="1">
    <citation type="journal article" date="2023" name="Sci. Data">
        <title>Genome assembly of the Korean intertidal mud-creeper Batillaria attramentaria.</title>
        <authorList>
            <person name="Patra A.K."/>
            <person name="Ho P.T."/>
            <person name="Jun S."/>
            <person name="Lee S.J."/>
            <person name="Kim Y."/>
            <person name="Won Y.J."/>
        </authorList>
    </citation>
    <scope>NUCLEOTIDE SEQUENCE [LARGE SCALE GENOMIC DNA]</scope>
    <source>
        <strain evidence="1">Wonlab-2016</strain>
    </source>
</reference>
<gene>
    <name evidence="1" type="ORF">BaRGS_00010448</name>
</gene>
<dbReference type="Proteomes" id="UP001519460">
    <property type="component" value="Unassembled WGS sequence"/>
</dbReference>
<organism evidence="1 2">
    <name type="scientific">Batillaria attramentaria</name>
    <dbReference type="NCBI Taxonomy" id="370345"/>
    <lineage>
        <taxon>Eukaryota</taxon>
        <taxon>Metazoa</taxon>
        <taxon>Spiralia</taxon>
        <taxon>Lophotrochozoa</taxon>
        <taxon>Mollusca</taxon>
        <taxon>Gastropoda</taxon>
        <taxon>Caenogastropoda</taxon>
        <taxon>Sorbeoconcha</taxon>
        <taxon>Cerithioidea</taxon>
        <taxon>Batillariidae</taxon>
        <taxon>Batillaria</taxon>
    </lineage>
</organism>
<comment type="caution">
    <text evidence="1">The sequence shown here is derived from an EMBL/GenBank/DDBJ whole genome shotgun (WGS) entry which is preliminary data.</text>
</comment>
<sequence length="132" mass="14327">METADGGVLCERKHAHRKSVLITVAAATLTDEKSNNRKQMQAICGISKTNNHSPESSFLLTNDQPAQAAIRSDRLAVLTPIFAGVQMPDSRSPAGIYFGLLQINKLVFLLTSVVDSTVPRKGTKRVHLNLTS</sequence>
<evidence type="ECO:0000313" key="2">
    <source>
        <dbReference type="Proteomes" id="UP001519460"/>
    </source>
</evidence>
<keyword evidence="2" id="KW-1185">Reference proteome</keyword>
<dbReference type="AlphaFoldDB" id="A0ABD0LFJ0"/>
<accession>A0ABD0LFJ0</accession>
<protein>
    <submittedName>
        <fullName evidence="1">Uncharacterized protein</fullName>
    </submittedName>
</protein>